<dbReference type="PANTHER" id="PTHR37423:SF2">
    <property type="entry name" value="MEMBRANE-BOUND LYTIC MUREIN TRANSGLYCOSYLASE C"/>
    <property type="match status" value="1"/>
</dbReference>
<feature type="domain" description="Transglycosylase SLT" evidence="3">
    <location>
        <begin position="12"/>
        <end position="111"/>
    </location>
</feature>
<evidence type="ECO:0000256" key="1">
    <source>
        <dbReference type="ARBA" id="ARBA00007734"/>
    </source>
</evidence>
<dbReference type="InterPro" id="IPR008258">
    <property type="entry name" value="Transglycosylase_SLT_dom_1"/>
</dbReference>
<dbReference type="Proteomes" id="UP000272412">
    <property type="component" value="Unassembled WGS sequence"/>
</dbReference>
<dbReference type="SUPFAM" id="SSF53955">
    <property type="entry name" value="Lysozyme-like"/>
    <property type="match status" value="1"/>
</dbReference>
<evidence type="ECO:0000259" key="3">
    <source>
        <dbReference type="Pfam" id="PF01464"/>
    </source>
</evidence>
<dbReference type="AlphaFoldDB" id="A0A3N4MII3"/>
<evidence type="ECO:0000313" key="4">
    <source>
        <dbReference type="EMBL" id="RPD83331.1"/>
    </source>
</evidence>
<dbReference type="Gene3D" id="1.10.530.10">
    <property type="match status" value="1"/>
</dbReference>
<dbReference type="CDD" id="cd00254">
    <property type="entry name" value="LT-like"/>
    <property type="match status" value="1"/>
</dbReference>
<feature type="compositionally biased region" description="Polar residues" evidence="2">
    <location>
        <begin position="140"/>
        <end position="156"/>
    </location>
</feature>
<accession>A0A3N4MII3</accession>
<evidence type="ECO:0000256" key="2">
    <source>
        <dbReference type="SAM" id="MobiDB-lite"/>
    </source>
</evidence>
<gene>
    <name evidence="4" type="ORF">EGK74_12775</name>
</gene>
<evidence type="ECO:0000313" key="5">
    <source>
        <dbReference type="Proteomes" id="UP000272412"/>
    </source>
</evidence>
<proteinExistence type="inferred from homology"/>
<dbReference type="InterPro" id="IPR023346">
    <property type="entry name" value="Lysozyme-like_dom_sf"/>
</dbReference>
<reference evidence="4 5" key="1">
    <citation type="submission" date="2018-11" db="EMBL/GenBank/DDBJ databases">
        <title>Neisseria weixii sp. nov. isolated from the rectal contents of plateau pika (Ochotona cruzoniae).</title>
        <authorList>
            <person name="Zhang G."/>
        </authorList>
    </citation>
    <scope>NUCLEOTIDE SEQUENCE [LARGE SCALE GENOMIC DNA]</scope>
    <source>
        <strain evidence="4 5">10009</strain>
    </source>
</reference>
<protein>
    <submittedName>
        <fullName evidence="4">Lytic transglycosylase domain-containing protein</fullName>
    </submittedName>
</protein>
<dbReference type="Pfam" id="PF01464">
    <property type="entry name" value="SLT"/>
    <property type="match status" value="1"/>
</dbReference>
<name>A0A3N4MII3_9NEIS</name>
<keyword evidence="5" id="KW-1185">Reference proteome</keyword>
<dbReference type="OrthoDB" id="9815002at2"/>
<comment type="caution">
    <text evidence="4">The sequence shown here is derived from an EMBL/GenBank/DDBJ whole genome shotgun (WGS) entry which is preliminary data.</text>
</comment>
<feature type="region of interest" description="Disordered" evidence="2">
    <location>
        <begin position="140"/>
        <end position="232"/>
    </location>
</feature>
<dbReference type="PANTHER" id="PTHR37423">
    <property type="entry name" value="SOLUBLE LYTIC MUREIN TRANSGLYCOSYLASE-RELATED"/>
    <property type="match status" value="1"/>
</dbReference>
<sequence length="232" mass="25314">MIANYWKHSPAIEKIAREEGIDPDLFKALVAYESGYNRKAVSRVNATSLSQVMPGTAADLGVHHLQLFDAEVSIRTGSRYLRKMLDEFKTVELALAAYNAGPGNVRKYGRSIPPFKETRAYVRNITSLYRLFQEKSSKTGNYRQENLQKVSGSATAETPRVSLPSKPTPMGGTGRLRNTGQAAKKAVTKQESYFHTTERVAKNSGGSGNFQSTGRAASHAPGSGSYFQSTGS</sequence>
<comment type="similarity">
    <text evidence="1">Belongs to the transglycosylase Slt family.</text>
</comment>
<organism evidence="4 5">
    <name type="scientific">Neisseria weixii</name>
    <dbReference type="NCBI Taxonomy" id="1853276"/>
    <lineage>
        <taxon>Bacteria</taxon>
        <taxon>Pseudomonadati</taxon>
        <taxon>Pseudomonadota</taxon>
        <taxon>Betaproteobacteria</taxon>
        <taxon>Neisseriales</taxon>
        <taxon>Neisseriaceae</taxon>
        <taxon>Neisseria</taxon>
    </lineage>
</organism>
<dbReference type="EMBL" id="RPFL01000059">
    <property type="protein sequence ID" value="RPD83331.1"/>
    <property type="molecule type" value="Genomic_DNA"/>
</dbReference>